<evidence type="ECO:0000256" key="1">
    <source>
        <dbReference type="ARBA" id="ARBA00023015"/>
    </source>
</evidence>
<dbReference type="InterPro" id="IPR036388">
    <property type="entry name" value="WH-like_DNA-bd_sf"/>
</dbReference>
<dbReference type="AlphaFoldDB" id="A0A8H2KA97"/>
<evidence type="ECO:0000256" key="2">
    <source>
        <dbReference type="ARBA" id="ARBA00023125"/>
    </source>
</evidence>
<dbReference type="PANTHER" id="PTHR43537">
    <property type="entry name" value="TRANSCRIPTIONAL REGULATOR, GNTR FAMILY"/>
    <property type="match status" value="1"/>
</dbReference>
<dbReference type="GO" id="GO:0003677">
    <property type="term" value="F:DNA binding"/>
    <property type="evidence" value="ECO:0007669"/>
    <property type="project" value="UniProtKB-KW"/>
</dbReference>
<sequence length="226" mass="24576">MPVPEKNSVHKRSLLRDDVYASIRDAIVDGTFAPGERLRDSELEKWLGVSRTPIREALLRLERGGLVVSLPGKATLVAPYDPASTHGVQQVTAALHELAARLALPAVTDEQLAAMEDANACFAAALDTEDVDGALGADDDFHEVFIAASGNETIAQVLSQLTPVLRRVERMRFSSHSGRESVAQHELIVQHAREGKFDEALVAVRENWLSLPHVSPDSMAAPHNTH</sequence>
<evidence type="ECO:0000313" key="5">
    <source>
        <dbReference type="EMBL" id="TQO21017.1"/>
    </source>
</evidence>
<dbReference type="InterPro" id="IPR036390">
    <property type="entry name" value="WH_DNA-bd_sf"/>
</dbReference>
<dbReference type="SUPFAM" id="SSF46785">
    <property type="entry name" value="Winged helix' DNA-binding domain"/>
    <property type="match status" value="1"/>
</dbReference>
<keyword evidence="2" id="KW-0238">DNA-binding</keyword>
<dbReference type="RefSeq" id="WP_141991236.1">
    <property type="nucleotide sequence ID" value="NZ_VFRA01000001.1"/>
</dbReference>
<dbReference type="InterPro" id="IPR000524">
    <property type="entry name" value="Tscrpt_reg_HTH_GntR"/>
</dbReference>
<dbReference type="GO" id="GO:0003700">
    <property type="term" value="F:DNA-binding transcription factor activity"/>
    <property type="evidence" value="ECO:0007669"/>
    <property type="project" value="InterPro"/>
</dbReference>
<dbReference type="Pfam" id="PF00392">
    <property type="entry name" value="GntR"/>
    <property type="match status" value="1"/>
</dbReference>
<protein>
    <submittedName>
        <fullName evidence="5">GntR family transcriptional regulator</fullName>
    </submittedName>
</protein>
<reference evidence="5 6" key="1">
    <citation type="submission" date="2019-06" db="EMBL/GenBank/DDBJ databases">
        <title>Sequencing the genomes of 1000 actinobacteria strains.</title>
        <authorList>
            <person name="Klenk H.-P."/>
        </authorList>
    </citation>
    <scope>NUCLEOTIDE SEQUENCE [LARGE SCALE GENOMIC DNA]</scope>
    <source>
        <strain evidence="5 6">DSM 21947</strain>
    </source>
</reference>
<dbReference type="Proteomes" id="UP000316560">
    <property type="component" value="Unassembled WGS sequence"/>
</dbReference>
<feature type="domain" description="HTH gntR-type" evidence="4">
    <location>
        <begin position="13"/>
        <end position="80"/>
    </location>
</feature>
<dbReference type="SMART" id="SM00895">
    <property type="entry name" value="FCD"/>
    <property type="match status" value="1"/>
</dbReference>
<dbReference type="InterPro" id="IPR008920">
    <property type="entry name" value="TF_FadR/GntR_C"/>
</dbReference>
<dbReference type="Pfam" id="PF07729">
    <property type="entry name" value="FCD"/>
    <property type="match status" value="1"/>
</dbReference>
<evidence type="ECO:0000256" key="3">
    <source>
        <dbReference type="ARBA" id="ARBA00023163"/>
    </source>
</evidence>
<dbReference type="PANTHER" id="PTHR43537:SF24">
    <property type="entry name" value="GLUCONATE OPERON TRANSCRIPTIONAL REPRESSOR"/>
    <property type="match status" value="1"/>
</dbReference>
<dbReference type="InterPro" id="IPR011711">
    <property type="entry name" value="GntR_C"/>
</dbReference>
<keyword evidence="6" id="KW-1185">Reference proteome</keyword>
<evidence type="ECO:0000259" key="4">
    <source>
        <dbReference type="PROSITE" id="PS50949"/>
    </source>
</evidence>
<dbReference type="SMART" id="SM00345">
    <property type="entry name" value="HTH_GNTR"/>
    <property type="match status" value="1"/>
</dbReference>
<keyword evidence="1" id="KW-0805">Transcription regulation</keyword>
<dbReference type="SUPFAM" id="SSF48008">
    <property type="entry name" value="GntR ligand-binding domain-like"/>
    <property type="match status" value="1"/>
</dbReference>
<gene>
    <name evidence="5" type="ORF">FB472_2682</name>
</gene>
<name>A0A8H2KA97_9MICO</name>
<comment type="caution">
    <text evidence="5">The sequence shown here is derived from an EMBL/GenBank/DDBJ whole genome shotgun (WGS) entry which is preliminary data.</text>
</comment>
<dbReference type="EMBL" id="VFRA01000001">
    <property type="protein sequence ID" value="TQO21017.1"/>
    <property type="molecule type" value="Genomic_DNA"/>
</dbReference>
<dbReference type="Gene3D" id="1.20.120.530">
    <property type="entry name" value="GntR ligand-binding domain-like"/>
    <property type="match status" value="1"/>
</dbReference>
<keyword evidence="3" id="KW-0804">Transcription</keyword>
<accession>A0A8H2KA97</accession>
<dbReference type="OrthoDB" id="8680240at2"/>
<dbReference type="PROSITE" id="PS50949">
    <property type="entry name" value="HTH_GNTR"/>
    <property type="match status" value="1"/>
</dbReference>
<organism evidence="5 6">
    <name type="scientific">Rhodoglobus vestalii</name>
    <dbReference type="NCBI Taxonomy" id="193384"/>
    <lineage>
        <taxon>Bacteria</taxon>
        <taxon>Bacillati</taxon>
        <taxon>Actinomycetota</taxon>
        <taxon>Actinomycetes</taxon>
        <taxon>Micrococcales</taxon>
        <taxon>Microbacteriaceae</taxon>
        <taxon>Rhodoglobus</taxon>
    </lineage>
</organism>
<dbReference type="CDD" id="cd07377">
    <property type="entry name" value="WHTH_GntR"/>
    <property type="match status" value="1"/>
</dbReference>
<dbReference type="Gene3D" id="1.10.10.10">
    <property type="entry name" value="Winged helix-like DNA-binding domain superfamily/Winged helix DNA-binding domain"/>
    <property type="match status" value="1"/>
</dbReference>
<proteinExistence type="predicted"/>
<evidence type="ECO:0000313" key="6">
    <source>
        <dbReference type="Proteomes" id="UP000316560"/>
    </source>
</evidence>